<evidence type="ECO:0000313" key="5">
    <source>
        <dbReference type="Proteomes" id="UP000831327"/>
    </source>
</evidence>
<protein>
    <submittedName>
        <fullName evidence="4">Acyl-CoA synthetase</fullName>
    </submittedName>
</protein>
<dbReference type="PANTHER" id="PTHR43767:SF10">
    <property type="entry name" value="SURFACTIN SYNTHASE SUBUNIT 1"/>
    <property type="match status" value="1"/>
</dbReference>
<evidence type="ECO:0000313" key="4">
    <source>
        <dbReference type="EMBL" id="BDG74981.1"/>
    </source>
</evidence>
<dbReference type="InterPro" id="IPR045851">
    <property type="entry name" value="AMP-bd_C_sf"/>
</dbReference>
<dbReference type="EMBL" id="AP025637">
    <property type="protein sequence ID" value="BDG74981.1"/>
    <property type="molecule type" value="Genomic_DNA"/>
</dbReference>
<dbReference type="InterPro" id="IPR050237">
    <property type="entry name" value="ATP-dep_AMP-bd_enzyme"/>
</dbReference>
<feature type="domain" description="AMP-dependent synthetase/ligase" evidence="2">
    <location>
        <begin position="56"/>
        <end position="392"/>
    </location>
</feature>
<reference evidence="4 5" key="1">
    <citation type="journal article" date="2016" name="Microbes Environ.">
        <title>Phylogenetically diverse aerobic anoxygenic phototrophic bacteria isolated from epilithic biofilms in Tama river, Japan.</title>
        <authorList>
            <person name="Hirose S."/>
            <person name="Matsuura K."/>
            <person name="Haruta S."/>
        </authorList>
    </citation>
    <scope>NUCLEOTIDE SEQUENCE [LARGE SCALE GENOMIC DNA]</scope>
    <source>
        <strain evidence="4 5">S08</strain>
    </source>
</reference>
<name>A0ABM7YA65_9PROT</name>
<evidence type="ECO:0000259" key="2">
    <source>
        <dbReference type="Pfam" id="PF00501"/>
    </source>
</evidence>
<proteinExistence type="predicted"/>
<evidence type="ECO:0000256" key="1">
    <source>
        <dbReference type="SAM" id="MobiDB-lite"/>
    </source>
</evidence>
<dbReference type="Gene3D" id="3.30.300.30">
    <property type="match status" value="1"/>
</dbReference>
<dbReference type="SUPFAM" id="SSF56801">
    <property type="entry name" value="Acetyl-CoA synthetase-like"/>
    <property type="match status" value="1"/>
</dbReference>
<dbReference type="InterPro" id="IPR000873">
    <property type="entry name" value="AMP-dep_synth/lig_dom"/>
</dbReference>
<gene>
    <name evidence="4" type="ORF">Rmf_49100</name>
</gene>
<dbReference type="Pfam" id="PF13193">
    <property type="entry name" value="AMP-binding_C"/>
    <property type="match status" value="1"/>
</dbReference>
<dbReference type="Gene3D" id="3.40.50.12780">
    <property type="entry name" value="N-terminal domain of ligase-like"/>
    <property type="match status" value="1"/>
</dbReference>
<dbReference type="CDD" id="cd04433">
    <property type="entry name" value="AFD_class_I"/>
    <property type="match status" value="1"/>
</dbReference>
<dbReference type="InterPro" id="IPR025110">
    <property type="entry name" value="AMP-bd_C"/>
</dbReference>
<feature type="domain" description="AMP-binding enzyme C-terminal" evidence="3">
    <location>
        <begin position="446"/>
        <end position="518"/>
    </location>
</feature>
<sequence>MDSRAGLPENCAVPPRDSGPCGRRPALPRFDQRTAPADLAAMRDGIAWSNDLLTLAARFGSRVAVTDGVARMDFAELAARAHGLAHALRVPPGAPVATLVPNGVDAPWVSMGVTIAGAAEVPVNAHSTDAEIAWFAQLAGFRRVLAPRAQAGRLAALGLDPWPIEDVAPDAAAAPLPPVPADAWGRILFTSGTTGRPKAIVHTHGGRWTAHLLQRAVLPFTPGAGDRVLLMTPYVHGASLIAAAWLEQGAEVVLQDGVRADAVEPILAAGCPAIFAPPTVLAKILSLFPGRRFAGTRVIFTGTSTLSREVWRRAAEAFGPVVRITYGMSECFNPITVLEPPEVAEVMAAPDSGLGACLGWPAPGVEVAVRGEDGTPVPPGDAGEIHLRARHMNAGTITGAGFVARPPGAWHRTGDLGAIDARGRLHLSGRAADVMKSGGYRIHPGEIEAALDGAAGGRAVCVFGIPSDYWGEVIVAVAESPPEGWADDAAARVAPLARHKRPRAWLALPELPRNAQGKVVRARVREALLATHAFEDGPHPRLVAR</sequence>
<evidence type="ECO:0000259" key="3">
    <source>
        <dbReference type="Pfam" id="PF13193"/>
    </source>
</evidence>
<dbReference type="Pfam" id="PF00501">
    <property type="entry name" value="AMP-binding"/>
    <property type="match status" value="1"/>
</dbReference>
<feature type="region of interest" description="Disordered" evidence="1">
    <location>
        <begin position="1"/>
        <end position="29"/>
    </location>
</feature>
<accession>A0ABM7YA65</accession>
<keyword evidence="5" id="KW-1185">Reference proteome</keyword>
<dbReference type="InterPro" id="IPR020845">
    <property type="entry name" value="AMP-binding_CS"/>
</dbReference>
<dbReference type="InterPro" id="IPR042099">
    <property type="entry name" value="ANL_N_sf"/>
</dbReference>
<dbReference type="PANTHER" id="PTHR43767">
    <property type="entry name" value="LONG-CHAIN-FATTY-ACID--COA LIGASE"/>
    <property type="match status" value="1"/>
</dbReference>
<dbReference type="Proteomes" id="UP000831327">
    <property type="component" value="Chromosome"/>
</dbReference>
<dbReference type="PROSITE" id="PS00455">
    <property type="entry name" value="AMP_BINDING"/>
    <property type="match status" value="1"/>
</dbReference>
<organism evidence="4 5">
    <name type="scientific">Roseomonas fluvialis</name>
    <dbReference type="NCBI Taxonomy" id="1750527"/>
    <lineage>
        <taxon>Bacteria</taxon>
        <taxon>Pseudomonadati</taxon>
        <taxon>Pseudomonadota</taxon>
        <taxon>Alphaproteobacteria</taxon>
        <taxon>Acetobacterales</taxon>
        <taxon>Roseomonadaceae</taxon>
        <taxon>Roseomonas</taxon>
    </lineage>
</organism>